<evidence type="ECO:0000256" key="7">
    <source>
        <dbReference type="RuleBase" id="RU364032"/>
    </source>
</evidence>
<dbReference type="CTD" id="20246931"/>
<dbReference type="PANTHER" id="PTHR17972">
    <property type="entry name" value="NUCLEOLAR RNA-ASSOCIATED PROTEIN"/>
    <property type="match status" value="1"/>
</dbReference>
<dbReference type="FunFam" id="1.10.1410.10:FF:000006">
    <property type="entry name" value="Nucleolar protein 6"/>
    <property type="match status" value="1"/>
</dbReference>
<dbReference type="GO" id="GO:0034456">
    <property type="term" value="C:UTP-C complex"/>
    <property type="evidence" value="ECO:0007669"/>
    <property type="project" value="TreeGrafter"/>
</dbReference>
<dbReference type="Pfam" id="PF17405">
    <property type="entry name" value="Nrap_D4"/>
    <property type="match status" value="1"/>
</dbReference>
<accession>V3Z767</accession>
<dbReference type="HOGENOM" id="CLU_003502_0_1_1"/>
<feature type="compositionally biased region" description="Basic and acidic residues" evidence="8">
    <location>
        <begin position="1"/>
        <end position="11"/>
    </location>
</feature>
<protein>
    <recommendedName>
        <fullName evidence="3 7">Nucleolar protein 6</fullName>
    </recommendedName>
</protein>
<sequence length="1145" mass="132276">MGIKRQHTEVEHGEDDDNEIEEDEDILANLSAAHQREVTGEPAKKLTKKEREKLYKEPTVEELKQMKETENLFHSNLFRLQISEVLKEVTLKDKHKKYAHNLIDNLKEMILDIPASEQIRLTDTQWFLKQKVKVPIYQPDDDNKGQFQYLPPSSICVVGSYSTNTVVKPHSVIDLLVEMPKGCISEKDNFNHRLFRKRALYLTYVAAKLNKTTLCQAMKFTYQHGNHLKPILNLNVQGRSINVNIIVCLPHNTYKLETFNVNICNINVKWYKEITQAESKDDVRLKPTPYSNMAILEDLTQKTNTEYIENILADLPAFQDGIKLLKIWLRQRELDMGYGYFSSYIMTMYVMYLLSQRLLNKMMSSYQVFRSTLIYLARNDWCVKAPSLFKIKKSLNEKSSEFNMKSVFDVVFLDVTGHYNLAYTLNKAVYQRVLHEAKLSADYFTTKPNDAFDLLLMTSVAFDRKFDYCFHVDNLKSIQEHGDTLGGLDKLIDNGGNYVYAYLTSILDVLEKALDKRILLIQPRSLPTPTWNIDEDCSNYNDINCITIGLLVDTFMSTKSVEKGPTADSSEAREFREFWGEVSELRRFQDGSICEAIVWSKGSTFRKKRLVISKIIPYVLKKYAGIDLEDIRYMGEEFDVPLHIPFPKQIDQPIYGTGEEQHMSVIHTFDGIKKSLRGLSDMPLRINNIQGIHPVFRFTDVFPVMALNQFKETKKVNDHYYPTRSLVAPAYQPTLPVTCILEGSGKWPDDIEAVKRLKAAIYIKISKDLSLDKSLKVILQPTHIDIFKNGFVFRIKIYALRELSIMKAFVTKTGVLSVQNNQKSFQFEKDVIALPKLSSTIHGIYQQHNTMCSAVRLAKRWTSAQLLSNHVPDIVIELIVCYIYLSPAPYTKPGSPGSAFLRFLQLLSSFDWRNYPLMVDLNTEFTAEDLVDIPARFNKEREKFPLMFISTPMDKWSSYWTKDQPSAMILNRLALLAKESLHVLQTQVLQPQSNDDIKEVFRPPLDSYDVVIYLQANQVPRYYQSIDYPKDKPIPTLRSTDDQIFPVIDFDPVVKYVKELEEIYADRALFFYDQYGGTCIGVLWKPRLFQKRDFKVPNLLMSKPSTRGSEIVLEFNLQAVLEDFKVLGTNLVDKVEVKTQPKTDV</sequence>
<evidence type="ECO:0000256" key="1">
    <source>
        <dbReference type="ARBA" id="ARBA00004604"/>
    </source>
</evidence>
<name>V3Z767_LOTGI</name>
<evidence type="ECO:0000313" key="16">
    <source>
        <dbReference type="Proteomes" id="UP000030746"/>
    </source>
</evidence>
<reference evidence="15 16" key="1">
    <citation type="journal article" date="2013" name="Nature">
        <title>Insights into bilaterian evolution from three spiralian genomes.</title>
        <authorList>
            <person name="Simakov O."/>
            <person name="Marletaz F."/>
            <person name="Cho S.J."/>
            <person name="Edsinger-Gonzales E."/>
            <person name="Havlak P."/>
            <person name="Hellsten U."/>
            <person name="Kuo D.H."/>
            <person name="Larsson T."/>
            <person name="Lv J."/>
            <person name="Arendt D."/>
            <person name="Savage R."/>
            <person name="Osoegawa K."/>
            <person name="de Jong P."/>
            <person name="Grimwood J."/>
            <person name="Chapman J.A."/>
            <person name="Shapiro H."/>
            <person name="Aerts A."/>
            <person name="Otillar R.P."/>
            <person name="Terry A.Y."/>
            <person name="Boore J.L."/>
            <person name="Grigoriev I.V."/>
            <person name="Lindberg D.R."/>
            <person name="Seaver E.C."/>
            <person name="Weisblat D.A."/>
            <person name="Putnam N.H."/>
            <person name="Rokhsar D.S."/>
        </authorList>
    </citation>
    <scope>NUCLEOTIDE SEQUENCE [LARGE SCALE GENOMIC DNA]</scope>
</reference>
<dbReference type="EMBL" id="KB203019">
    <property type="protein sequence ID" value="ESO86693.1"/>
    <property type="molecule type" value="Genomic_DNA"/>
</dbReference>
<dbReference type="GO" id="GO:0003723">
    <property type="term" value="F:RNA binding"/>
    <property type="evidence" value="ECO:0007669"/>
    <property type="project" value="UniProtKB-KW"/>
</dbReference>
<organism evidence="15 16">
    <name type="scientific">Lottia gigantea</name>
    <name type="common">Giant owl limpet</name>
    <dbReference type="NCBI Taxonomy" id="225164"/>
    <lineage>
        <taxon>Eukaryota</taxon>
        <taxon>Metazoa</taxon>
        <taxon>Spiralia</taxon>
        <taxon>Lophotrochozoa</taxon>
        <taxon>Mollusca</taxon>
        <taxon>Gastropoda</taxon>
        <taxon>Patellogastropoda</taxon>
        <taxon>Lottioidea</taxon>
        <taxon>Lottiidae</taxon>
        <taxon>Lottia</taxon>
    </lineage>
</organism>
<evidence type="ECO:0000256" key="4">
    <source>
        <dbReference type="ARBA" id="ARBA00022884"/>
    </source>
</evidence>
<dbReference type="GO" id="GO:0006364">
    <property type="term" value="P:rRNA processing"/>
    <property type="evidence" value="ECO:0007669"/>
    <property type="project" value="TreeGrafter"/>
</dbReference>
<dbReference type="Pfam" id="PF17406">
    <property type="entry name" value="Nrap_D5"/>
    <property type="match status" value="1"/>
</dbReference>
<dbReference type="InterPro" id="IPR035371">
    <property type="entry name" value="Nrap_D6"/>
</dbReference>
<proteinExistence type="inferred from homology"/>
<dbReference type="KEGG" id="lgi:LOTGIDRAFT_220490"/>
<dbReference type="Proteomes" id="UP000030746">
    <property type="component" value="Unassembled WGS sequence"/>
</dbReference>
<keyword evidence="5 7" id="KW-0539">Nucleus</keyword>
<dbReference type="GeneID" id="20246931"/>
<evidence type="ECO:0000259" key="11">
    <source>
        <dbReference type="Pfam" id="PF17404"/>
    </source>
</evidence>
<dbReference type="PANTHER" id="PTHR17972:SF0">
    <property type="entry name" value="NUCLEOLAR PROTEIN 6"/>
    <property type="match status" value="1"/>
</dbReference>
<keyword evidence="4 7" id="KW-0694">RNA-binding</keyword>
<keyword evidence="16" id="KW-1185">Reference proteome</keyword>
<comment type="subcellular location">
    <subcellularLocation>
        <location evidence="1 7">Nucleus</location>
        <location evidence="1 7">Nucleolus</location>
    </subcellularLocation>
</comment>
<dbReference type="OrthoDB" id="10251401at2759"/>
<evidence type="ECO:0000259" key="12">
    <source>
        <dbReference type="Pfam" id="PF17405"/>
    </source>
</evidence>
<evidence type="ECO:0000256" key="5">
    <source>
        <dbReference type="ARBA" id="ARBA00023242"/>
    </source>
</evidence>
<evidence type="ECO:0000256" key="3">
    <source>
        <dbReference type="ARBA" id="ARBA00016437"/>
    </source>
</evidence>
<comment type="function">
    <text evidence="6">Part of the small subunit (SSU) processome, first precursor of the small eukaryotic ribosomal subunit. During the assembly of the SSU processome in the nucleolus, many ribosome biogenesis factors, an RNA chaperone and ribosomal proteins associate with the nascent pre-rRNA and work in concert to generate RNA folding, modifications, rearrangements and cleavage as well as targeted degradation of pre-ribosomal RNA by the RNA exosome.</text>
</comment>
<dbReference type="InterPro" id="IPR035082">
    <property type="entry name" value="Nrap_D1"/>
</dbReference>
<feature type="domain" description="Nrap protein" evidence="10">
    <location>
        <begin position="317"/>
        <end position="458"/>
    </location>
</feature>
<evidence type="ECO:0000259" key="9">
    <source>
        <dbReference type="Pfam" id="PF03813"/>
    </source>
</evidence>
<dbReference type="STRING" id="225164.V3Z767"/>
<dbReference type="RefSeq" id="XP_009062671.1">
    <property type="nucleotide sequence ID" value="XM_009064423.1"/>
</dbReference>
<evidence type="ECO:0000259" key="14">
    <source>
        <dbReference type="Pfam" id="PF17407"/>
    </source>
</evidence>
<feature type="domain" description="Nrap protein" evidence="12">
    <location>
        <begin position="655"/>
        <end position="845"/>
    </location>
</feature>
<feature type="compositionally biased region" description="Basic and acidic residues" evidence="8">
    <location>
        <begin position="34"/>
        <end position="47"/>
    </location>
</feature>
<feature type="region of interest" description="Disordered" evidence="8">
    <location>
        <begin position="1"/>
        <end position="47"/>
    </location>
</feature>
<dbReference type="InterPro" id="IPR035369">
    <property type="entry name" value="Nrap_D4"/>
</dbReference>
<dbReference type="GO" id="GO:0032040">
    <property type="term" value="C:small-subunit processome"/>
    <property type="evidence" value="ECO:0007669"/>
    <property type="project" value="TreeGrafter"/>
</dbReference>
<dbReference type="Pfam" id="PF17403">
    <property type="entry name" value="Nrap_D2"/>
    <property type="match status" value="1"/>
</dbReference>
<dbReference type="Pfam" id="PF17404">
    <property type="entry name" value="Nrap_D3"/>
    <property type="match status" value="1"/>
</dbReference>
<dbReference type="InterPro" id="IPR005554">
    <property type="entry name" value="NOL6/Upt22"/>
</dbReference>
<evidence type="ECO:0000259" key="10">
    <source>
        <dbReference type="Pfam" id="PF17403"/>
    </source>
</evidence>
<feature type="domain" description="Nrap protein" evidence="13">
    <location>
        <begin position="851"/>
        <end position="1003"/>
    </location>
</feature>
<dbReference type="InterPro" id="IPR035368">
    <property type="entry name" value="Nrap_D3"/>
</dbReference>
<feature type="domain" description="Nrap protein" evidence="11">
    <location>
        <begin position="464"/>
        <end position="623"/>
    </location>
</feature>
<dbReference type="OMA" id="NPHGGKE"/>
<feature type="domain" description="Nrap protein" evidence="14">
    <location>
        <begin position="1005"/>
        <end position="1135"/>
    </location>
</feature>
<evidence type="ECO:0000256" key="2">
    <source>
        <dbReference type="ARBA" id="ARBA00006674"/>
    </source>
</evidence>
<feature type="domain" description="Nrap protein" evidence="9">
    <location>
        <begin position="173"/>
        <end position="311"/>
    </location>
</feature>
<dbReference type="Gene3D" id="1.10.1410.10">
    <property type="match status" value="2"/>
</dbReference>
<dbReference type="Pfam" id="PF17407">
    <property type="entry name" value="Nrap_D6"/>
    <property type="match status" value="1"/>
</dbReference>
<feature type="compositionally biased region" description="Acidic residues" evidence="8">
    <location>
        <begin position="12"/>
        <end position="26"/>
    </location>
</feature>
<dbReference type="Gene3D" id="3.30.70.3030">
    <property type="match status" value="1"/>
</dbReference>
<dbReference type="InterPro" id="IPR035370">
    <property type="entry name" value="Nrap_D5"/>
</dbReference>
<gene>
    <name evidence="15" type="ORF">LOTGIDRAFT_220490</name>
</gene>
<evidence type="ECO:0000313" key="15">
    <source>
        <dbReference type="EMBL" id="ESO86693.1"/>
    </source>
</evidence>
<dbReference type="InterPro" id="IPR035367">
    <property type="entry name" value="Nrap_D2"/>
</dbReference>
<dbReference type="AlphaFoldDB" id="V3Z767"/>
<comment type="similarity">
    <text evidence="2 7">Belongs to the NRAP family.</text>
</comment>
<dbReference type="GO" id="GO:0032545">
    <property type="term" value="C:CURI complex"/>
    <property type="evidence" value="ECO:0007669"/>
    <property type="project" value="TreeGrafter"/>
</dbReference>
<dbReference type="GO" id="GO:0006409">
    <property type="term" value="P:tRNA export from nucleus"/>
    <property type="evidence" value="ECO:0007669"/>
    <property type="project" value="TreeGrafter"/>
</dbReference>
<evidence type="ECO:0000259" key="13">
    <source>
        <dbReference type="Pfam" id="PF17406"/>
    </source>
</evidence>
<dbReference type="Pfam" id="PF03813">
    <property type="entry name" value="Nrap"/>
    <property type="match status" value="1"/>
</dbReference>
<evidence type="ECO:0000256" key="6">
    <source>
        <dbReference type="ARBA" id="ARBA00035000"/>
    </source>
</evidence>
<evidence type="ECO:0000256" key="8">
    <source>
        <dbReference type="SAM" id="MobiDB-lite"/>
    </source>
</evidence>